<dbReference type="EMBL" id="AAMD01000026">
    <property type="protein sequence ID" value="EAU67840.1"/>
    <property type="molecule type" value="Genomic_DNA"/>
</dbReference>
<sequence>MLPPVGALPSRVWGTCRGQRWTPETSGHSKRMGHVGRIICISNQKGGVGKTTTAINLAASLASAERRTLLVDMDPQGNAGSGLGLKREMLQGTVYDAILGGRPMRELLHPTELRFLQVVPATPDLTGAEVELVNQERREFRLREALRPLAADYDYILIDCPPSLGLLTLNALVAADSVLIPLQCEYYALEGLSQLTHTVDLVQQGLNPGLKMEGILLTMFDSRANIANQVVEEARGYFKDQVFTAVVPRNVRLAECPSFGKPIILYDIKSKGCESYLALGREIMNREGHHPSKRHVA</sequence>
<accession>Q097E2</accession>
<dbReference type="AlphaFoldDB" id="Q097E2"/>
<dbReference type="KEGG" id="sur:STAUR_8342"/>
<dbReference type="Proteomes" id="UP000032702">
    <property type="component" value="Unassembled WGS sequence"/>
</dbReference>
<dbReference type="Pfam" id="PF13614">
    <property type="entry name" value="AAA_31"/>
    <property type="match status" value="1"/>
</dbReference>
<dbReference type="CDD" id="cd02042">
    <property type="entry name" value="ParAB_family"/>
    <property type="match status" value="1"/>
</dbReference>
<reference evidence="2 4" key="2">
    <citation type="journal article" date="2011" name="Mol. Biol. Evol.">
        <title>Comparative genomic analysis of fruiting body formation in Myxococcales.</title>
        <authorList>
            <person name="Huntley S."/>
            <person name="Hamann N."/>
            <person name="Wegener-Feldbrugge S."/>
            <person name="Treuner-Lange A."/>
            <person name="Kube M."/>
            <person name="Reinhardt R."/>
            <person name="Klages S."/>
            <person name="Muller R."/>
            <person name="Ronning C.M."/>
            <person name="Nierman W.C."/>
            <person name="Sogaard-Andersen L."/>
        </authorList>
    </citation>
    <scope>NUCLEOTIDE SEQUENCE [LARGE SCALE GENOMIC DNA]</scope>
    <source>
        <strain evidence="2 4">DW4/3-1</strain>
    </source>
</reference>
<dbReference type="PANTHER" id="PTHR13696">
    <property type="entry name" value="P-LOOP CONTAINING NUCLEOSIDE TRIPHOSPHATE HYDROLASE"/>
    <property type="match status" value="1"/>
</dbReference>
<dbReference type="PATRIC" id="fig|378806.16.peg.7080"/>
<evidence type="ECO:0000313" key="4">
    <source>
        <dbReference type="Proteomes" id="UP000001351"/>
    </source>
</evidence>
<organism evidence="3 5">
    <name type="scientific">Stigmatella aurantiaca (strain DW4/3-1)</name>
    <dbReference type="NCBI Taxonomy" id="378806"/>
    <lineage>
        <taxon>Bacteria</taxon>
        <taxon>Pseudomonadati</taxon>
        <taxon>Myxococcota</taxon>
        <taxon>Myxococcia</taxon>
        <taxon>Myxococcales</taxon>
        <taxon>Cystobacterineae</taxon>
        <taxon>Archangiaceae</taxon>
        <taxon>Stigmatella</taxon>
    </lineage>
</organism>
<evidence type="ECO:0000313" key="3">
    <source>
        <dbReference type="EMBL" id="EAU67840.1"/>
    </source>
</evidence>
<dbReference type="PANTHER" id="PTHR13696:SF52">
    <property type="entry name" value="PARA FAMILY PROTEIN CT_582"/>
    <property type="match status" value="1"/>
</dbReference>
<evidence type="ECO:0000259" key="1">
    <source>
        <dbReference type="Pfam" id="PF13614"/>
    </source>
</evidence>
<name>Q097E2_STIAD</name>
<evidence type="ECO:0000313" key="2">
    <source>
        <dbReference type="EMBL" id="ADO76096.1"/>
    </source>
</evidence>
<protein>
    <submittedName>
        <fullName evidence="2">ParA family protein</fullName>
    </submittedName>
    <submittedName>
        <fullName evidence="3">Soj protein</fullName>
    </submittedName>
</protein>
<feature type="domain" description="AAA" evidence="1">
    <location>
        <begin position="37"/>
        <end position="212"/>
    </location>
</feature>
<dbReference type="STRING" id="378806.STAUR_8342"/>
<dbReference type="InterPro" id="IPR050678">
    <property type="entry name" value="DNA_Partitioning_ATPase"/>
</dbReference>
<dbReference type="SUPFAM" id="SSF52540">
    <property type="entry name" value="P-loop containing nucleoside triphosphate hydrolases"/>
    <property type="match status" value="1"/>
</dbReference>
<dbReference type="HOGENOM" id="CLU_037612_1_4_7"/>
<gene>
    <name evidence="2" type="ordered locus">STAUR_8342</name>
    <name evidence="3" type="ORF">STIAU_3067</name>
</gene>
<dbReference type="OrthoDB" id="9815116at2"/>
<dbReference type="InterPro" id="IPR027417">
    <property type="entry name" value="P-loop_NTPase"/>
</dbReference>
<dbReference type="FunFam" id="3.40.50.300:FF:000285">
    <property type="entry name" value="Sporulation initiation inhibitor Soj"/>
    <property type="match status" value="1"/>
</dbReference>
<evidence type="ECO:0000313" key="5">
    <source>
        <dbReference type="Proteomes" id="UP000032702"/>
    </source>
</evidence>
<reference evidence="3 5" key="1">
    <citation type="submission" date="2006-04" db="EMBL/GenBank/DDBJ databases">
        <authorList>
            <person name="Nierman W.C."/>
        </authorList>
    </citation>
    <scope>NUCLEOTIDE SEQUENCE [LARGE SCALE GENOMIC DNA]</scope>
    <source>
        <strain evidence="3 5">DW4/3-1</strain>
    </source>
</reference>
<proteinExistence type="predicted"/>
<dbReference type="EMBL" id="CP002271">
    <property type="protein sequence ID" value="ADO76096.1"/>
    <property type="molecule type" value="Genomic_DNA"/>
</dbReference>
<dbReference type="eggNOG" id="COG1192">
    <property type="taxonomic scope" value="Bacteria"/>
</dbReference>
<dbReference type="Proteomes" id="UP000001351">
    <property type="component" value="Chromosome"/>
</dbReference>
<keyword evidence="4" id="KW-1185">Reference proteome</keyword>
<dbReference type="InterPro" id="IPR025669">
    <property type="entry name" value="AAA_dom"/>
</dbReference>
<dbReference type="Gene3D" id="3.40.50.300">
    <property type="entry name" value="P-loop containing nucleotide triphosphate hydrolases"/>
    <property type="match status" value="1"/>
</dbReference>